<evidence type="ECO:0000313" key="3">
    <source>
        <dbReference type="Proteomes" id="UP000683139"/>
    </source>
</evidence>
<comment type="caution">
    <text evidence="2">The sequence shown here is derived from an EMBL/GenBank/DDBJ whole genome shotgun (WGS) entry which is preliminary data.</text>
</comment>
<keyword evidence="3" id="KW-1185">Reference proteome</keyword>
<feature type="transmembrane region" description="Helical" evidence="1">
    <location>
        <begin position="119"/>
        <end position="136"/>
    </location>
</feature>
<dbReference type="AlphaFoldDB" id="A0A919YRF3"/>
<sequence>MNVYMLTLWLVYNERLTELSTVLWWTAPIFFLCGSVWYFICVVFLRAFNKYCFLSQTIMFMLIGLLLVFITPLVVGVGSINLLAYFTSPEAILFMLYYTSTTIICSYGIWLRQSGRRSTVFYLMSAVIVLLFIFLANF</sequence>
<name>A0A919YRF3_9BACL</name>
<keyword evidence="1" id="KW-0472">Membrane</keyword>
<feature type="transmembrane region" description="Helical" evidence="1">
    <location>
        <begin position="57"/>
        <end position="85"/>
    </location>
</feature>
<gene>
    <name evidence="2" type="ORF">J40TS1_36820</name>
</gene>
<feature type="transmembrane region" description="Helical" evidence="1">
    <location>
        <begin position="91"/>
        <end position="110"/>
    </location>
</feature>
<accession>A0A919YRF3</accession>
<protein>
    <recommendedName>
        <fullName evidence="4">Transmembrane protein</fullName>
    </recommendedName>
</protein>
<reference evidence="2" key="1">
    <citation type="submission" date="2021-03" db="EMBL/GenBank/DDBJ databases">
        <title>Antimicrobial resistance genes in bacteria isolated from Japanese honey, and their potential for conferring macrolide and lincosamide resistance in the American foulbrood pathogen Paenibacillus larvae.</title>
        <authorList>
            <person name="Okamoto M."/>
            <person name="Kumagai M."/>
            <person name="Kanamori H."/>
            <person name="Takamatsu D."/>
        </authorList>
    </citation>
    <scope>NUCLEOTIDE SEQUENCE</scope>
    <source>
        <strain evidence="2">J40TS1</strain>
    </source>
</reference>
<evidence type="ECO:0008006" key="4">
    <source>
        <dbReference type="Google" id="ProtNLM"/>
    </source>
</evidence>
<keyword evidence="1" id="KW-0812">Transmembrane</keyword>
<evidence type="ECO:0000313" key="2">
    <source>
        <dbReference type="EMBL" id="GIP18040.1"/>
    </source>
</evidence>
<dbReference type="EMBL" id="BOSE01000007">
    <property type="protein sequence ID" value="GIP18040.1"/>
    <property type="molecule type" value="Genomic_DNA"/>
</dbReference>
<organism evidence="2 3">
    <name type="scientific">Paenibacillus montaniterrae</name>
    <dbReference type="NCBI Taxonomy" id="429341"/>
    <lineage>
        <taxon>Bacteria</taxon>
        <taxon>Bacillati</taxon>
        <taxon>Bacillota</taxon>
        <taxon>Bacilli</taxon>
        <taxon>Bacillales</taxon>
        <taxon>Paenibacillaceae</taxon>
        <taxon>Paenibacillus</taxon>
    </lineage>
</organism>
<evidence type="ECO:0000256" key="1">
    <source>
        <dbReference type="SAM" id="Phobius"/>
    </source>
</evidence>
<dbReference type="Proteomes" id="UP000683139">
    <property type="component" value="Unassembled WGS sequence"/>
</dbReference>
<keyword evidence="1" id="KW-1133">Transmembrane helix</keyword>
<proteinExistence type="predicted"/>
<feature type="transmembrane region" description="Helical" evidence="1">
    <location>
        <begin position="22"/>
        <end position="45"/>
    </location>
</feature>